<reference evidence="2" key="1">
    <citation type="submission" date="2023-03" db="EMBL/GenBank/DDBJ databases">
        <title>Andean soil-derived lignocellulolytic bacterial consortium as a source of novel taxa and putative plastic-active enzymes.</title>
        <authorList>
            <person name="Diaz-Garcia L."/>
            <person name="Chuvochina M."/>
            <person name="Feuerriegel G."/>
            <person name="Bunk B."/>
            <person name="Sproer C."/>
            <person name="Streit W.R."/>
            <person name="Rodriguez L.M."/>
            <person name="Overmann J."/>
            <person name="Jimenez D.J."/>
        </authorList>
    </citation>
    <scope>NUCLEOTIDE SEQUENCE</scope>
    <source>
        <strain evidence="2">MAG 3858</strain>
    </source>
</reference>
<evidence type="ECO:0000313" key="2">
    <source>
        <dbReference type="EMBL" id="WEK18631.1"/>
    </source>
</evidence>
<protein>
    <submittedName>
        <fullName evidence="2">RagB/SusD family nutrient uptake outer membrane protein</fullName>
    </submittedName>
</protein>
<sequence>MKKRFIYIALCAVVSFSFSSCKKYLDELPDNRAELNNTDKISRLLVSAYPTNAYVVTTELASDNVDDYGPNYTSNRQTEQMYGWEDITETAGNDGVEKIWSSCYSAIASANQALTAIEELGNPSSLTAAKGEALVARAYGHFILVNVFAQHYSPANSATDLGITYMTKSEDKLNPKYTRNTVKEVYDYILQDLEAGIPLINDASYANANVAKFHFNKSAANAFAARVHLYMGNWTKAVEYASASFANTPTTYVRDYAKIATYAASFSDMAREYNNSLIKANFLITPAYSTMGTLFGGYTTLSRFVPGLAVSNYETITSKGPFGTFTTTGYRLKAFSYSTSSNKVLFAHLSYQFEYTDPVARTGYAHGVFTPFTFEEALLTRAEANIQLKNYTAALADMQYWGTFTYTTTTLPTLTEANINTWANSFAYFTPTAPTPKKKLNPEFTIEAGTQENMLHAVLYMRRLETYSAGLRWFDVKRYGIEITRRSTTGAVINSVSTNTLTVRDQRRAIQLPQDVIAAGLTPNPR</sequence>
<accession>A0AAJ6B6M2</accession>
<dbReference type="InterPro" id="IPR011990">
    <property type="entry name" value="TPR-like_helical_dom_sf"/>
</dbReference>
<gene>
    <name evidence="2" type="ORF">P0Y49_17730</name>
</gene>
<dbReference type="InterPro" id="IPR033985">
    <property type="entry name" value="SusD-like_N"/>
</dbReference>
<name>A0AAJ6B6M2_9SPHI</name>
<evidence type="ECO:0000259" key="1">
    <source>
        <dbReference type="Pfam" id="PF14322"/>
    </source>
</evidence>
<dbReference type="Pfam" id="PF14322">
    <property type="entry name" value="SusD-like_3"/>
    <property type="match status" value="1"/>
</dbReference>
<organism evidence="2 3">
    <name type="scientific">Candidatus Pedobacter colombiensis</name>
    <dbReference type="NCBI Taxonomy" id="3121371"/>
    <lineage>
        <taxon>Bacteria</taxon>
        <taxon>Pseudomonadati</taxon>
        <taxon>Bacteroidota</taxon>
        <taxon>Sphingobacteriia</taxon>
        <taxon>Sphingobacteriales</taxon>
        <taxon>Sphingobacteriaceae</taxon>
        <taxon>Pedobacter</taxon>
    </lineage>
</organism>
<dbReference type="PROSITE" id="PS51257">
    <property type="entry name" value="PROKAR_LIPOPROTEIN"/>
    <property type="match status" value="1"/>
</dbReference>
<dbReference type="Gene3D" id="1.25.40.390">
    <property type="match status" value="1"/>
</dbReference>
<dbReference type="SUPFAM" id="SSF48452">
    <property type="entry name" value="TPR-like"/>
    <property type="match status" value="1"/>
</dbReference>
<feature type="domain" description="SusD-like N-terminal" evidence="1">
    <location>
        <begin position="23"/>
        <end position="229"/>
    </location>
</feature>
<dbReference type="EMBL" id="CP119313">
    <property type="protein sequence ID" value="WEK18631.1"/>
    <property type="molecule type" value="Genomic_DNA"/>
</dbReference>
<dbReference type="Proteomes" id="UP001214530">
    <property type="component" value="Chromosome"/>
</dbReference>
<dbReference type="AlphaFoldDB" id="A0AAJ6B6M2"/>
<proteinExistence type="predicted"/>
<evidence type="ECO:0000313" key="3">
    <source>
        <dbReference type="Proteomes" id="UP001214530"/>
    </source>
</evidence>